<accession>A0ABS5AAL4</accession>
<sequence length="174" mass="18918">MPDFPRTDAVVDTQPGHVVIWHVQTGLDDGMPRLTGAWVVPPEDRDKIAALLENRRTLATAEGAKTLASLAIQVPLLDPATALAAVEAERDALQAKYDALPQPHTFTAPTWPDLPAPLDLANPPSGDGVPPTQVALAVARWLSGLTDTWERIERERITRKYLNDGTDRRLAPLA</sequence>
<dbReference type="Proteomes" id="UP001519363">
    <property type="component" value="Unassembled WGS sequence"/>
</dbReference>
<gene>
    <name evidence="1" type="ORF">JOF53_002199</name>
</gene>
<keyword evidence="2" id="KW-1185">Reference proteome</keyword>
<evidence type="ECO:0000313" key="1">
    <source>
        <dbReference type="EMBL" id="MBP2473327.1"/>
    </source>
</evidence>
<reference evidence="1 2" key="1">
    <citation type="submission" date="2021-03" db="EMBL/GenBank/DDBJ databases">
        <title>Sequencing the genomes of 1000 actinobacteria strains.</title>
        <authorList>
            <person name="Klenk H.-P."/>
        </authorList>
    </citation>
    <scope>NUCLEOTIDE SEQUENCE [LARGE SCALE GENOMIC DNA]</scope>
    <source>
        <strain evidence="1 2">DSM 44580</strain>
    </source>
</reference>
<protein>
    <submittedName>
        <fullName evidence="1">Uncharacterized protein</fullName>
    </submittedName>
</protein>
<organism evidence="1 2">
    <name type="scientific">Crossiella equi</name>
    <dbReference type="NCBI Taxonomy" id="130796"/>
    <lineage>
        <taxon>Bacteria</taxon>
        <taxon>Bacillati</taxon>
        <taxon>Actinomycetota</taxon>
        <taxon>Actinomycetes</taxon>
        <taxon>Pseudonocardiales</taxon>
        <taxon>Pseudonocardiaceae</taxon>
        <taxon>Crossiella</taxon>
    </lineage>
</organism>
<dbReference type="RefSeq" id="WP_209706759.1">
    <property type="nucleotide sequence ID" value="NZ_JAGIOO010000001.1"/>
</dbReference>
<proteinExistence type="predicted"/>
<dbReference type="EMBL" id="JAGIOO010000001">
    <property type="protein sequence ID" value="MBP2473327.1"/>
    <property type="molecule type" value="Genomic_DNA"/>
</dbReference>
<name>A0ABS5AAL4_9PSEU</name>
<evidence type="ECO:0000313" key="2">
    <source>
        <dbReference type="Proteomes" id="UP001519363"/>
    </source>
</evidence>
<comment type="caution">
    <text evidence="1">The sequence shown here is derived from an EMBL/GenBank/DDBJ whole genome shotgun (WGS) entry which is preliminary data.</text>
</comment>